<organism evidence="4 6">
    <name type="scientific">Orbilia oligospora</name>
    <name type="common">Nematode-trapping fungus</name>
    <name type="synonym">Arthrobotrys oligospora</name>
    <dbReference type="NCBI Taxonomy" id="2813651"/>
    <lineage>
        <taxon>Eukaryota</taxon>
        <taxon>Fungi</taxon>
        <taxon>Dikarya</taxon>
        <taxon>Ascomycota</taxon>
        <taxon>Pezizomycotina</taxon>
        <taxon>Orbiliomycetes</taxon>
        <taxon>Orbiliales</taxon>
        <taxon>Orbiliaceae</taxon>
        <taxon>Orbilia</taxon>
    </lineage>
</organism>
<evidence type="ECO:0000313" key="5">
    <source>
        <dbReference type="Proteomes" id="UP000475325"/>
    </source>
</evidence>
<evidence type="ECO:0000313" key="3">
    <source>
        <dbReference type="EMBL" id="KAF3081977.1"/>
    </source>
</evidence>
<gene>
    <name evidence="4" type="primary">IML2_1</name>
    <name evidence="3" type="ORF">TWF102_001491</name>
    <name evidence="4" type="ORF">TWF703_002853</name>
</gene>
<dbReference type="EMBL" id="WIQZ01000016">
    <property type="protein sequence ID" value="KAF3140647.1"/>
    <property type="molecule type" value="Genomic_DNA"/>
</dbReference>
<sequence>MEEKSKPVAKEPMGEKPIPEEELPSKSQAESSVSATKPESPLNGEANTETNITASVANRIGSLSSLLFLGSSLFAIGCMGWFAFLWWGTVDNSLWHAIIIRDWAVRAISLPSSVFRMAVTLQASQCLSMLAALAIEKSVVPLPNLASISMMRATPPSTTETLLNFVYPLIRNTPGIRQLSTLSIVSLTSLIILTSSILGFTSTILLSDVAVQPIPSESMEVNVTIDYKWNENGAGPDEIIYEARDFRYTPAQANSYWKTGPVNFPAFAEYFVEAPVVPGIVDTGTTLRSFIPFSNSDDRSRLRYYKGKAVVWDARVVCQKPQISGFRVYTDDSGNVDLAIGGTVRKTVSSDMIQNAQPEATTFFCGISDAISICQLPNSDIGNVGIHLEYYEWPPLAYGGGLKSEFSTADRKTRNGAAYLILNQTFGQSSFFDENPEWAEIGSANGNHGVEITIVGTLCYTPLDVVDRDVEISRAQAQPETEFASYQILPDYERASDGPFLGTNTVKGTYTFEKVLPLLLPSEPNEGPESRGIFNLLPSEAGWAIPESEAVGSDGPWPSRTNLTRPDQLHFLADALHLKYQKPYALQFEDEGNYEIYGNFSVSLSESFSQLEVAYGIGSYIIGGKDWQQDLFTAVKNHPKGNVALALQSILTVIASNAYYNNIQLLPRQETVSVVTFQNVSSPGGPYGTRRGGEYSLEQQGLFSNRVKGRFPVGYSIVASVLGFQILLAAIILVRFLRETTLTRIGDPWQALAQVATEEFEGLETILELSKRVDTDREAVAKEMKSLGVDETLVGVEQHDRSAKLIHRGGRGGAGAA</sequence>
<protein>
    <submittedName>
        <fullName evidence="4">Mitochondrial outer membrane protein iml2</fullName>
    </submittedName>
</protein>
<accession>A0A7C8NY98</accession>
<dbReference type="Proteomes" id="UP000475325">
    <property type="component" value="Unassembled WGS sequence"/>
</dbReference>
<dbReference type="EMBL" id="WIQW01000120">
    <property type="protein sequence ID" value="KAF3081977.1"/>
    <property type="molecule type" value="Genomic_DNA"/>
</dbReference>
<comment type="caution">
    <text evidence="4">The sequence shown here is derived from an EMBL/GenBank/DDBJ whole genome shotgun (WGS) entry which is preliminary data.</text>
</comment>
<evidence type="ECO:0000313" key="4">
    <source>
        <dbReference type="EMBL" id="KAF3140647.1"/>
    </source>
</evidence>
<feature type="region of interest" description="Disordered" evidence="1">
    <location>
        <begin position="1"/>
        <end position="47"/>
    </location>
</feature>
<keyword evidence="2" id="KW-0472">Membrane</keyword>
<evidence type="ECO:0000313" key="6">
    <source>
        <dbReference type="Proteomes" id="UP000480548"/>
    </source>
</evidence>
<keyword evidence="2" id="KW-0812">Transmembrane</keyword>
<keyword evidence="2" id="KW-1133">Transmembrane helix</keyword>
<dbReference type="Proteomes" id="UP000480548">
    <property type="component" value="Unassembled WGS sequence"/>
</dbReference>
<dbReference type="AlphaFoldDB" id="A0A7C8NY98"/>
<reference evidence="5 6" key="1">
    <citation type="submission" date="2019-06" db="EMBL/GenBank/DDBJ databases">
        <authorList>
            <person name="Palmer J.M."/>
        </authorList>
    </citation>
    <scope>NUCLEOTIDE SEQUENCE [LARGE SCALE GENOMIC DNA]</scope>
    <source>
        <strain evidence="3 5">TWF102</strain>
        <strain evidence="4 6">TWF703</strain>
    </source>
</reference>
<evidence type="ECO:0000256" key="1">
    <source>
        <dbReference type="SAM" id="MobiDB-lite"/>
    </source>
</evidence>
<feature type="transmembrane region" description="Helical" evidence="2">
    <location>
        <begin position="713"/>
        <end position="734"/>
    </location>
</feature>
<name>A0A7C8NY98_ORBOL</name>
<evidence type="ECO:0000256" key="2">
    <source>
        <dbReference type="SAM" id="Phobius"/>
    </source>
</evidence>
<feature type="compositionally biased region" description="Polar residues" evidence="1">
    <location>
        <begin position="25"/>
        <end position="37"/>
    </location>
</feature>
<feature type="compositionally biased region" description="Basic and acidic residues" evidence="1">
    <location>
        <begin position="1"/>
        <end position="19"/>
    </location>
</feature>
<feature type="transmembrane region" description="Helical" evidence="2">
    <location>
        <begin position="66"/>
        <end position="87"/>
    </location>
</feature>
<proteinExistence type="predicted"/>